<dbReference type="Gene3D" id="2.60.40.10">
    <property type="entry name" value="Immunoglobulins"/>
    <property type="match status" value="1"/>
</dbReference>
<keyword evidence="4" id="KW-1185">Reference proteome</keyword>
<gene>
    <name evidence="3" type="ordered locus">Halhy_3800</name>
</gene>
<evidence type="ECO:0000313" key="4">
    <source>
        <dbReference type="Proteomes" id="UP000008461"/>
    </source>
</evidence>
<evidence type="ECO:0000259" key="1">
    <source>
        <dbReference type="Pfam" id="PF18962"/>
    </source>
</evidence>
<dbReference type="STRING" id="760192.Halhy_3800"/>
<evidence type="ECO:0000313" key="3">
    <source>
        <dbReference type="EMBL" id="AEE51652.1"/>
    </source>
</evidence>
<feature type="domain" description="DUF7619" evidence="2">
    <location>
        <begin position="790"/>
        <end position="911"/>
    </location>
</feature>
<dbReference type="InterPro" id="IPR013783">
    <property type="entry name" value="Ig-like_fold"/>
</dbReference>
<dbReference type="NCBIfam" id="TIGR04183">
    <property type="entry name" value="Por_Secre_tail"/>
    <property type="match status" value="1"/>
</dbReference>
<dbReference type="Pfam" id="PF18962">
    <property type="entry name" value="Por_Secre_tail"/>
    <property type="match status" value="1"/>
</dbReference>
<proteinExistence type="predicted"/>
<sequence length="1013" mass="111755">MMDQQKKRFFFNNRRFLSLFSAKRSCIFVLHSAVKELELALMKLRPANKMMYMRTFVVALILFVLAAGELKAQGWQFNFGGSKEDEGWAVLQTEDEGFIVVGFGESFGTDNDQNIFVVRTDIDGTILWTKYYDEGFQEQARSIIPTADGNYLIVGNIIGKPGERENIYLLKIDRKGGLLWSKQFGGAGNERANDVVLDSDGGFSVIGTSKNATEEDENILLVKFDAEGTATWSKTYGTPRKDEGKSITRIGEGYALLGNSRNETGFDNNIVLYRVDKLGNIIWERRIANSFREEGRSIITTQDGGLAIAGVINDNSDALIVKYDANGNQRWMRSIGDANVEEEANAITELKDGSLVITGLKLVSSVNVDLLVAKVDAKGNILWEKAIGDGEFTEEGRDIQATKAGGYIITGYNGQLLNTFNDLILVKTDGAGNTITNRVNGQVFVDRDNQCDFDNGESPLSGWIVKATKGIDVVYGTTNAEGHYSILLDTGIYNLKVLPPNRYWSTCSTEGVNVRLREFYDSLNIDFGAKAAVNCPFMEVDITTPFLAQCSEVDYIVNYCNTGTVTAQNAYVDLALDNKLTFQSASLSAEQLADGKLRFRLGNVAANGCGSFTVKTALDCNGVANGQTGLVSARVFPDTFCLDLDPRWDRSSIVVRGICKKDTVIFEIQNIGKGDMKERKKGIVVQDDIIMRGVNPTYQLQSGKSIEVAIPNPNGSTFRLFAEQSEGHPGRSLPTVAVEGCAEDGKPIITGQVTQFPENDQDPFVSIDIQEILSAVQSVALRGHPKGYGKQSTIDAKTDLTFTVIFQNSGSDTVQRVVIRDTLSQAIDPTTVIPGSSSHPYFLEVYEGGIVKITFDSINLLPANGGTAQKTYGFVEFRASQKPNNPTGTVIDNRATVYFDYRLPSGTNTVRWRIDHFPDFVRVLTSSQEVFVPGVKVDIYPNPFSEMVTLEVKGRQYNRLQLNVYDLSGKLIQQKFFNSNICHVYRDQLAAGIYSYQLISEGQLINTGKLIVR</sequence>
<dbReference type="InterPro" id="IPR026444">
    <property type="entry name" value="Secre_tail"/>
</dbReference>
<name>F4L245_HALH1</name>
<dbReference type="OrthoDB" id="9811934at2"/>
<evidence type="ECO:0000259" key="2">
    <source>
        <dbReference type="Pfam" id="PF24595"/>
    </source>
</evidence>
<dbReference type="PANTHER" id="PTHR42754:SF1">
    <property type="entry name" value="LIPOPROTEIN"/>
    <property type="match status" value="1"/>
</dbReference>
<protein>
    <submittedName>
        <fullName evidence="3">Conserved repeat domain protein</fullName>
    </submittedName>
</protein>
<dbReference type="AlphaFoldDB" id="F4L245"/>
<dbReference type="Gene3D" id="2.80.10.50">
    <property type="match status" value="1"/>
</dbReference>
<dbReference type="Proteomes" id="UP000008461">
    <property type="component" value="Chromosome"/>
</dbReference>
<organism evidence="3 4">
    <name type="scientific">Haliscomenobacter hydrossis (strain ATCC 27775 / DSM 1100 / LMG 10767 / O)</name>
    <dbReference type="NCBI Taxonomy" id="760192"/>
    <lineage>
        <taxon>Bacteria</taxon>
        <taxon>Pseudomonadati</taxon>
        <taxon>Bacteroidota</taxon>
        <taxon>Saprospiria</taxon>
        <taxon>Saprospirales</taxon>
        <taxon>Haliscomenobacteraceae</taxon>
        <taxon>Haliscomenobacter</taxon>
    </lineage>
</organism>
<dbReference type="PANTHER" id="PTHR42754">
    <property type="entry name" value="ENDOGLUCANASE"/>
    <property type="match status" value="1"/>
</dbReference>
<dbReference type="EMBL" id="CP002691">
    <property type="protein sequence ID" value="AEE51652.1"/>
    <property type="molecule type" value="Genomic_DNA"/>
</dbReference>
<dbReference type="eggNOG" id="COG1520">
    <property type="taxonomic scope" value="Bacteria"/>
</dbReference>
<dbReference type="HOGENOM" id="CLU_297318_0_0_10"/>
<accession>F4L245</accession>
<reference evidence="3 4" key="1">
    <citation type="journal article" date="2011" name="Stand. Genomic Sci.">
        <title>Complete genome sequence of Haliscomenobacter hydrossis type strain (O).</title>
        <authorList>
            <consortium name="US DOE Joint Genome Institute (JGI-PGF)"/>
            <person name="Daligault H."/>
            <person name="Lapidus A."/>
            <person name="Zeytun A."/>
            <person name="Nolan M."/>
            <person name="Lucas S."/>
            <person name="Del Rio T.G."/>
            <person name="Tice H."/>
            <person name="Cheng J.F."/>
            <person name="Tapia R."/>
            <person name="Han C."/>
            <person name="Goodwin L."/>
            <person name="Pitluck S."/>
            <person name="Liolios K."/>
            <person name="Pagani I."/>
            <person name="Ivanova N."/>
            <person name="Huntemann M."/>
            <person name="Mavromatis K."/>
            <person name="Mikhailova N."/>
            <person name="Pati A."/>
            <person name="Chen A."/>
            <person name="Palaniappan K."/>
            <person name="Land M."/>
            <person name="Hauser L."/>
            <person name="Brambilla E.M."/>
            <person name="Rohde M."/>
            <person name="Verbarg S."/>
            <person name="Goker M."/>
            <person name="Bristow J."/>
            <person name="Eisen J.A."/>
            <person name="Markowitz V."/>
            <person name="Hugenholtz P."/>
            <person name="Kyrpides N.C."/>
            <person name="Klenk H.P."/>
            <person name="Woyke T."/>
        </authorList>
    </citation>
    <scope>NUCLEOTIDE SEQUENCE [LARGE SCALE GENOMIC DNA]</scope>
    <source>
        <strain evidence="4">ATCC 27775 / DSM 1100 / LMG 10767 / O</strain>
    </source>
</reference>
<dbReference type="InterPro" id="IPR011047">
    <property type="entry name" value="Quinoprotein_ADH-like_sf"/>
</dbReference>
<dbReference type="InterPro" id="IPR055353">
    <property type="entry name" value="DUF7619"/>
</dbReference>
<dbReference type="Pfam" id="PF24595">
    <property type="entry name" value="DUF7619"/>
    <property type="match status" value="1"/>
</dbReference>
<dbReference type="KEGG" id="hhy:Halhy_3800"/>
<dbReference type="SUPFAM" id="SSF50998">
    <property type="entry name" value="Quinoprotein alcohol dehydrogenase-like"/>
    <property type="match status" value="1"/>
</dbReference>
<reference key="2">
    <citation type="submission" date="2011-04" db="EMBL/GenBank/DDBJ databases">
        <title>Complete sequence of chromosome of Haliscomenobacter hydrossis DSM 1100.</title>
        <authorList>
            <consortium name="US DOE Joint Genome Institute (JGI-PGF)"/>
            <person name="Lucas S."/>
            <person name="Han J."/>
            <person name="Lapidus A."/>
            <person name="Bruce D."/>
            <person name="Goodwin L."/>
            <person name="Pitluck S."/>
            <person name="Peters L."/>
            <person name="Kyrpides N."/>
            <person name="Mavromatis K."/>
            <person name="Ivanova N."/>
            <person name="Ovchinnikova G."/>
            <person name="Pagani I."/>
            <person name="Daligault H."/>
            <person name="Detter J.C."/>
            <person name="Han C."/>
            <person name="Land M."/>
            <person name="Hauser L."/>
            <person name="Markowitz V."/>
            <person name="Cheng J.-F."/>
            <person name="Hugenholtz P."/>
            <person name="Woyke T."/>
            <person name="Wu D."/>
            <person name="Verbarg S."/>
            <person name="Frueling A."/>
            <person name="Brambilla E."/>
            <person name="Klenk H.-P."/>
            <person name="Eisen J.A."/>
        </authorList>
    </citation>
    <scope>NUCLEOTIDE SEQUENCE</scope>
    <source>
        <strain>DSM 1100</strain>
    </source>
</reference>
<feature type="domain" description="Secretion system C-terminal sorting" evidence="1">
    <location>
        <begin position="939"/>
        <end position="1012"/>
    </location>
</feature>